<dbReference type="PANTHER" id="PTHR43399">
    <property type="entry name" value="SUBTILISIN-RELATED"/>
    <property type="match status" value="1"/>
</dbReference>
<evidence type="ECO:0000256" key="5">
    <source>
        <dbReference type="PIRSR" id="PIRSR615500-1"/>
    </source>
</evidence>
<dbReference type="PROSITE" id="PS51892">
    <property type="entry name" value="SUBTILASE"/>
    <property type="match status" value="1"/>
</dbReference>
<dbReference type="InterPro" id="IPR000209">
    <property type="entry name" value="Peptidase_S8/S53_dom"/>
</dbReference>
<dbReference type="PIRSF" id="PIRSF037854">
    <property type="entry name" value="Dihydropyridine_esterase"/>
    <property type="match status" value="1"/>
</dbReference>
<dbReference type="InterPro" id="IPR022398">
    <property type="entry name" value="Peptidase_S8_His-AS"/>
</dbReference>
<dbReference type="PROSITE" id="PS00136">
    <property type="entry name" value="SUBTILASE_ASP"/>
    <property type="match status" value="1"/>
</dbReference>
<evidence type="ECO:0000256" key="8">
    <source>
        <dbReference type="SAM" id="SignalP"/>
    </source>
</evidence>
<evidence type="ECO:0000256" key="6">
    <source>
        <dbReference type="PROSITE-ProRule" id="PRU01240"/>
    </source>
</evidence>
<evidence type="ECO:0000313" key="10">
    <source>
        <dbReference type="EMBL" id="MCD9879743.1"/>
    </source>
</evidence>
<keyword evidence="4 6" id="KW-0720">Serine protease</keyword>
<dbReference type="InterPro" id="IPR023827">
    <property type="entry name" value="Peptidase_S8_Asp-AS"/>
</dbReference>
<keyword evidence="3 6" id="KW-0378">Hydrolase</keyword>
<dbReference type="PRINTS" id="PR00723">
    <property type="entry name" value="SUBTILISIN"/>
</dbReference>
<dbReference type="InterPro" id="IPR015500">
    <property type="entry name" value="Peptidase_S8_subtilisin-rel"/>
</dbReference>
<evidence type="ECO:0000256" key="3">
    <source>
        <dbReference type="ARBA" id="ARBA00022801"/>
    </source>
</evidence>
<evidence type="ECO:0000256" key="1">
    <source>
        <dbReference type="ARBA" id="ARBA00011073"/>
    </source>
</evidence>
<comment type="similarity">
    <text evidence="1 6 7">Belongs to the peptidase S8 family.</text>
</comment>
<gene>
    <name evidence="10" type="ORF">LJ657_40455</name>
</gene>
<reference evidence="10" key="1">
    <citation type="submission" date="2021-12" db="EMBL/GenBank/DDBJ databases">
        <authorList>
            <person name="Lee J.-H."/>
            <person name="Kim S.-B."/>
        </authorList>
    </citation>
    <scope>NUCLEOTIDE SEQUENCE</scope>
    <source>
        <strain evidence="10">NR30</strain>
    </source>
</reference>
<dbReference type="PROSITE" id="PS00138">
    <property type="entry name" value="SUBTILASE_SER"/>
    <property type="match status" value="1"/>
</dbReference>
<evidence type="ECO:0000256" key="4">
    <source>
        <dbReference type="ARBA" id="ARBA00022825"/>
    </source>
</evidence>
<evidence type="ECO:0000313" key="11">
    <source>
        <dbReference type="Proteomes" id="UP001108029"/>
    </source>
</evidence>
<dbReference type="SUPFAM" id="SSF52743">
    <property type="entry name" value="Subtilisin-like"/>
    <property type="match status" value="1"/>
</dbReference>
<organism evidence="10 11">
    <name type="scientific">Streptomyces guryensis</name>
    <dbReference type="NCBI Taxonomy" id="2886947"/>
    <lineage>
        <taxon>Bacteria</taxon>
        <taxon>Bacillati</taxon>
        <taxon>Actinomycetota</taxon>
        <taxon>Actinomycetes</taxon>
        <taxon>Kitasatosporales</taxon>
        <taxon>Streptomycetaceae</taxon>
        <taxon>Streptomyces</taxon>
    </lineage>
</organism>
<comment type="caution">
    <text evidence="10">The sequence shown here is derived from an EMBL/GenBank/DDBJ whole genome shotgun (WGS) entry which is preliminary data.</text>
</comment>
<dbReference type="InterPro" id="IPR017297">
    <property type="entry name" value="Peptidase_S8A_DPH-A"/>
</dbReference>
<feature type="chain" id="PRO_5040170389" evidence="8">
    <location>
        <begin position="23"/>
        <end position="1109"/>
    </location>
</feature>
<proteinExistence type="inferred from homology"/>
<dbReference type="CDD" id="cd07487">
    <property type="entry name" value="Peptidases_S8_1"/>
    <property type="match status" value="1"/>
</dbReference>
<keyword evidence="11" id="KW-1185">Reference proteome</keyword>
<feature type="signal peptide" evidence="8">
    <location>
        <begin position="1"/>
        <end position="22"/>
    </location>
</feature>
<feature type="active site" description="Charge relay system" evidence="5 6">
    <location>
        <position position="266"/>
    </location>
</feature>
<dbReference type="InterPro" id="IPR051048">
    <property type="entry name" value="Peptidase_S8/S53_subtilisin"/>
</dbReference>
<dbReference type="PANTHER" id="PTHR43399:SF4">
    <property type="entry name" value="CELL WALL-ASSOCIATED PROTEASE"/>
    <property type="match status" value="1"/>
</dbReference>
<dbReference type="GO" id="GO:0004252">
    <property type="term" value="F:serine-type endopeptidase activity"/>
    <property type="evidence" value="ECO:0007669"/>
    <property type="project" value="UniProtKB-UniRule"/>
</dbReference>
<dbReference type="Gene3D" id="3.40.50.200">
    <property type="entry name" value="Peptidase S8/S53 domain"/>
    <property type="match status" value="1"/>
</dbReference>
<keyword evidence="8" id="KW-0732">Signal</keyword>
<dbReference type="EMBL" id="JAJSBI010000031">
    <property type="protein sequence ID" value="MCD9879743.1"/>
    <property type="molecule type" value="Genomic_DNA"/>
</dbReference>
<dbReference type="Proteomes" id="UP001108029">
    <property type="component" value="Unassembled WGS sequence"/>
</dbReference>
<feature type="domain" description="Peptidase S8/S53" evidence="9">
    <location>
        <begin position="225"/>
        <end position="487"/>
    </location>
</feature>
<dbReference type="GO" id="GO:0006508">
    <property type="term" value="P:proteolysis"/>
    <property type="evidence" value="ECO:0007669"/>
    <property type="project" value="UniProtKB-KW"/>
</dbReference>
<dbReference type="InterPro" id="IPR036852">
    <property type="entry name" value="Peptidase_S8/S53_dom_sf"/>
</dbReference>
<protein>
    <submittedName>
        <fullName evidence="10">S8 family serine peptidase</fullName>
    </submittedName>
</protein>
<keyword evidence="2 6" id="KW-0645">Protease</keyword>
<evidence type="ECO:0000259" key="9">
    <source>
        <dbReference type="Pfam" id="PF00082"/>
    </source>
</evidence>
<dbReference type="RefSeq" id="WP_232654686.1">
    <property type="nucleotide sequence ID" value="NZ_JAJSBI010000031.1"/>
</dbReference>
<feature type="active site" description="Charge relay system" evidence="5 6">
    <location>
        <position position="445"/>
    </location>
</feature>
<name>A0A9Q3VYA1_9ACTN</name>
<evidence type="ECO:0000256" key="7">
    <source>
        <dbReference type="RuleBase" id="RU003355"/>
    </source>
</evidence>
<sequence>MRRKLKTASAAAAATTAITALAAGLTSTAEATPAPTTVPTAVRSAEAFGGHRVTLITGDRVVVGAKGQVVGMERAKGRERVPVQMRRVDGHTLVIPTDAAQMIASGRLDQRLFDITELNKAAIRRNQGDGLKVIVGYNGTVGMVKAARADVRDTSVLRRTFRNLNMDSVRTPSADVPRLWDAVTHGDGMASGVSHVWLDGIRKASLDKSVPQIGAPAAWAKGYDGKGVKVAVLDTGVDANHPDLKGQVIAAKNFTSSPDTDDHFGHGTHVASIVAGTGAKSGGKYRGVAPGARILNGKVLNDKGDGDDSAIIAGIDWAAEQGADIVNLSLGIADTPGVDPMEAEVNRLSEEKGILFAIAAGNEGEAGPYSVDSPGSAADALTVGAVNGKDEVAEFSSLGPTADSALKPDVTAPGVDITAALAPGSVVSREYQEKPPGYVTLSGTSMATPHVAGAAALLKQQHPHWTFRELKGALVASAKGGAYQGIAEGSGRIRVDKALPQSVVADPSSVSFPLQRYPHNDDTPATKKLTYRNLGKKAITLALSAKALGPNGKAAPTGFFALGADKVTVPAGGTASVDVTVNTRPGGKLDGAYSAAVTATGGGQTVRSMVGVERETEAYDVTVKFVNRPGRTPVHFTTLTPALRGAGGYTNVSGDNAVTFRVPKGSYMLDSFSQKAVDSAEGGADWLAQPVLKVDKDTMVTFDLNKTRAADITVPDAGAKPLQALVSYEYQPADIWNSLTLPSFSDIRIAHVGPAQPSGLVQTWSGQWTKGNGTEYDIVGGGEVKKVVGDRVHHYKASELATVKAGLGASSPGKTGAIALTAAIPSGYGLHTPVEQKLPATRTLHLSTGEGAEWYFDFRQYSGKKDEDDPISDASANTGSYEELKGGRTYRKTFNTAVFAPRVIPGEYGVFHSTDGISGNIPLFADSAGHETYTDIISARTTLYRNGRKVGSNADPLTGNEVFKVPAGDAEYTLTTTVKRSAKVQAATTRIDASWTFHSKRPSSGLPTELPVSTVRFEAKTGLDSMVEAGRTVTFPVTVEGAAKGLGLKSLSVYVSYDDGRTWKKADVRNGKVTIKNPAKEKSISLHAKITDKKGNTSVITIHNAYYGK</sequence>
<accession>A0A9Q3VYA1</accession>
<dbReference type="InterPro" id="IPR023828">
    <property type="entry name" value="Peptidase_S8_Ser-AS"/>
</dbReference>
<feature type="active site" description="Charge relay system" evidence="5 6">
    <location>
        <position position="234"/>
    </location>
</feature>
<dbReference type="PROSITE" id="PS00137">
    <property type="entry name" value="SUBTILASE_HIS"/>
    <property type="match status" value="1"/>
</dbReference>
<evidence type="ECO:0000256" key="2">
    <source>
        <dbReference type="ARBA" id="ARBA00022670"/>
    </source>
</evidence>
<dbReference type="AlphaFoldDB" id="A0A9Q3VYA1"/>
<dbReference type="Pfam" id="PF00082">
    <property type="entry name" value="Peptidase_S8"/>
    <property type="match status" value="1"/>
</dbReference>